<dbReference type="GO" id="GO:0019005">
    <property type="term" value="C:SCF ubiquitin ligase complex"/>
    <property type="evidence" value="ECO:0007669"/>
    <property type="project" value="TreeGrafter"/>
</dbReference>
<name>Q239H1_TETTS</name>
<proteinExistence type="predicted"/>
<dbReference type="EMBL" id="GG662735">
    <property type="protein sequence ID" value="EAR93172.2"/>
    <property type="molecule type" value="Genomic_DNA"/>
</dbReference>
<feature type="compositionally biased region" description="Basic and acidic residues" evidence="1">
    <location>
        <begin position="477"/>
        <end position="492"/>
    </location>
</feature>
<dbReference type="GO" id="GO:0031146">
    <property type="term" value="P:SCF-dependent proteasomal ubiquitin-dependent protein catabolic process"/>
    <property type="evidence" value="ECO:0007669"/>
    <property type="project" value="TreeGrafter"/>
</dbReference>
<evidence type="ECO:0008006" key="4">
    <source>
        <dbReference type="Google" id="ProtNLM"/>
    </source>
</evidence>
<dbReference type="GeneID" id="7824513"/>
<dbReference type="HOGENOM" id="CLU_1638813_0_0_1"/>
<organism evidence="2 3">
    <name type="scientific">Tetrahymena thermophila (strain SB210)</name>
    <dbReference type="NCBI Taxonomy" id="312017"/>
    <lineage>
        <taxon>Eukaryota</taxon>
        <taxon>Sar</taxon>
        <taxon>Alveolata</taxon>
        <taxon>Ciliophora</taxon>
        <taxon>Intramacronucleata</taxon>
        <taxon>Oligohymenophorea</taxon>
        <taxon>Hymenostomatida</taxon>
        <taxon>Tetrahymenina</taxon>
        <taxon>Tetrahymenidae</taxon>
        <taxon>Tetrahymena</taxon>
    </lineage>
</organism>
<dbReference type="PANTHER" id="PTHR13318">
    <property type="entry name" value="PARTNER OF PAIRED, ISOFORM B-RELATED"/>
    <property type="match status" value="1"/>
</dbReference>
<protein>
    <recommendedName>
        <fullName evidence="4">Kinase domain protein</fullName>
    </recommendedName>
</protein>
<dbReference type="Proteomes" id="UP000009168">
    <property type="component" value="Unassembled WGS sequence"/>
</dbReference>
<sequence length="492" mass="56665">MKTIQKSLVLKQNTFLELQDFIQANLLFEQIKHLNLDFENLNKDDFPIIASKIEKCSNLKYLSLNLYGQTQISKQLSILGASITKCKYLCALQMDLSQRTIGEKEGVVIASIIKGCKNLQIFNLFGWEVYLRGEGLSRIATAFSKCPKLTKLVISFVPQNTCQISDELLENLGSALVKCQKLQKLSISISNAFLSDNSLSILGFNLAKSVNLQILKINTYNIQTNTKLTSKGYYDLCISLSNLTNLKEFSLDFHWQLDGVCLSQVGLALQACKNLLKLSLSVHFELKDQHVEEFFFHIKNYRNLIQLDIFISEEKHNIEKIQRKILKMPRMVCYSTQHLLYTEFTQTDYLTFPAFYALEEKSCLQQQDSIKLNDSNEIDQINENNKNSKQGDFYVDNEQTNNEQEENSDQSYLEGFNQQSESEYNENQNLSNIEDAISFGDSGQDDEYIEKKYDEEHNAADKYDDNAMQDGSNQEYQDQKQQDDDHQSKQQQ</sequence>
<dbReference type="InParanoid" id="Q239H1"/>
<evidence type="ECO:0000313" key="3">
    <source>
        <dbReference type="Proteomes" id="UP000009168"/>
    </source>
</evidence>
<keyword evidence="3" id="KW-1185">Reference proteome</keyword>
<dbReference type="AlphaFoldDB" id="Q239H1"/>
<gene>
    <name evidence="2" type="ORF">TTHERM_01399540</name>
</gene>
<dbReference type="OrthoDB" id="292937at2759"/>
<dbReference type="InterPro" id="IPR032675">
    <property type="entry name" value="LRR_dom_sf"/>
</dbReference>
<evidence type="ECO:0000313" key="2">
    <source>
        <dbReference type="EMBL" id="EAR93172.2"/>
    </source>
</evidence>
<evidence type="ECO:0000256" key="1">
    <source>
        <dbReference type="SAM" id="MobiDB-lite"/>
    </source>
</evidence>
<dbReference type="PANTHER" id="PTHR13318:SF95">
    <property type="entry name" value="F-BOX PROTEIN YLR352W"/>
    <property type="match status" value="1"/>
</dbReference>
<dbReference type="RefSeq" id="XP_001013417.2">
    <property type="nucleotide sequence ID" value="XM_001013417.2"/>
</dbReference>
<dbReference type="KEGG" id="tet:TTHERM_01399540"/>
<dbReference type="Gene3D" id="3.80.10.10">
    <property type="entry name" value="Ribonuclease Inhibitor"/>
    <property type="match status" value="1"/>
</dbReference>
<reference evidence="3" key="1">
    <citation type="journal article" date="2006" name="PLoS Biol.">
        <title>Macronuclear genome sequence of the ciliate Tetrahymena thermophila, a model eukaryote.</title>
        <authorList>
            <person name="Eisen J.A."/>
            <person name="Coyne R.S."/>
            <person name="Wu M."/>
            <person name="Wu D."/>
            <person name="Thiagarajan M."/>
            <person name="Wortman J.R."/>
            <person name="Badger J.H."/>
            <person name="Ren Q."/>
            <person name="Amedeo P."/>
            <person name="Jones K.M."/>
            <person name="Tallon L.J."/>
            <person name="Delcher A.L."/>
            <person name="Salzberg S.L."/>
            <person name="Silva J.C."/>
            <person name="Haas B.J."/>
            <person name="Majoros W.H."/>
            <person name="Farzad M."/>
            <person name="Carlton J.M."/>
            <person name="Smith R.K. Jr."/>
            <person name="Garg J."/>
            <person name="Pearlman R.E."/>
            <person name="Karrer K.M."/>
            <person name="Sun L."/>
            <person name="Manning G."/>
            <person name="Elde N.C."/>
            <person name="Turkewitz A.P."/>
            <person name="Asai D.J."/>
            <person name="Wilkes D.E."/>
            <person name="Wang Y."/>
            <person name="Cai H."/>
            <person name="Collins K."/>
            <person name="Stewart B.A."/>
            <person name="Lee S.R."/>
            <person name="Wilamowska K."/>
            <person name="Weinberg Z."/>
            <person name="Ruzzo W.L."/>
            <person name="Wloga D."/>
            <person name="Gaertig J."/>
            <person name="Frankel J."/>
            <person name="Tsao C.-C."/>
            <person name="Gorovsky M.A."/>
            <person name="Keeling P.J."/>
            <person name="Waller R.F."/>
            <person name="Patron N.J."/>
            <person name="Cherry J.M."/>
            <person name="Stover N.A."/>
            <person name="Krieger C.J."/>
            <person name="del Toro C."/>
            <person name="Ryder H.F."/>
            <person name="Williamson S.C."/>
            <person name="Barbeau R.A."/>
            <person name="Hamilton E.P."/>
            <person name="Orias E."/>
        </authorList>
    </citation>
    <scope>NUCLEOTIDE SEQUENCE [LARGE SCALE GENOMIC DNA]</scope>
    <source>
        <strain evidence="3">SB210</strain>
    </source>
</reference>
<dbReference type="SUPFAM" id="SSF52047">
    <property type="entry name" value="RNI-like"/>
    <property type="match status" value="1"/>
</dbReference>
<feature type="region of interest" description="Disordered" evidence="1">
    <location>
        <begin position="436"/>
        <end position="492"/>
    </location>
</feature>
<feature type="compositionally biased region" description="Basic and acidic residues" evidence="1">
    <location>
        <begin position="449"/>
        <end position="465"/>
    </location>
</feature>
<accession>Q239H1</accession>